<protein>
    <submittedName>
        <fullName evidence="2">30418_t:CDS:1</fullName>
    </submittedName>
</protein>
<name>A0ABN7WAZ6_GIGMA</name>
<feature type="region of interest" description="Disordered" evidence="1">
    <location>
        <begin position="31"/>
        <end position="54"/>
    </location>
</feature>
<gene>
    <name evidence="2" type="ORF">GMARGA_LOCUS28219</name>
</gene>
<sequence>MREVSFKKKKDTYLKDQLTVFSNNDTTKASILNKTNPNNDDIEEAPASILNKST</sequence>
<accession>A0ABN7WAZ6</accession>
<proteinExistence type="predicted"/>
<keyword evidence="3" id="KW-1185">Reference proteome</keyword>
<evidence type="ECO:0000313" key="2">
    <source>
        <dbReference type="EMBL" id="CAG8822973.1"/>
    </source>
</evidence>
<dbReference type="Proteomes" id="UP000789901">
    <property type="component" value="Unassembled WGS sequence"/>
</dbReference>
<comment type="caution">
    <text evidence="2">The sequence shown here is derived from an EMBL/GenBank/DDBJ whole genome shotgun (WGS) entry which is preliminary data.</text>
</comment>
<evidence type="ECO:0000313" key="3">
    <source>
        <dbReference type="Proteomes" id="UP000789901"/>
    </source>
</evidence>
<organism evidence="2 3">
    <name type="scientific">Gigaspora margarita</name>
    <dbReference type="NCBI Taxonomy" id="4874"/>
    <lineage>
        <taxon>Eukaryota</taxon>
        <taxon>Fungi</taxon>
        <taxon>Fungi incertae sedis</taxon>
        <taxon>Mucoromycota</taxon>
        <taxon>Glomeromycotina</taxon>
        <taxon>Glomeromycetes</taxon>
        <taxon>Diversisporales</taxon>
        <taxon>Gigasporaceae</taxon>
        <taxon>Gigaspora</taxon>
    </lineage>
</organism>
<dbReference type="EMBL" id="CAJVQB010035732">
    <property type="protein sequence ID" value="CAG8822973.1"/>
    <property type="molecule type" value="Genomic_DNA"/>
</dbReference>
<reference evidence="2 3" key="1">
    <citation type="submission" date="2021-06" db="EMBL/GenBank/DDBJ databases">
        <authorList>
            <person name="Kallberg Y."/>
            <person name="Tangrot J."/>
            <person name="Rosling A."/>
        </authorList>
    </citation>
    <scope>NUCLEOTIDE SEQUENCE [LARGE SCALE GENOMIC DNA]</scope>
    <source>
        <strain evidence="2 3">120-4 pot B 10/14</strain>
    </source>
</reference>
<evidence type="ECO:0000256" key="1">
    <source>
        <dbReference type="SAM" id="MobiDB-lite"/>
    </source>
</evidence>